<organism evidence="2 3">
    <name type="scientific">Mycobacteroides salmoniphilum</name>
    <dbReference type="NCBI Taxonomy" id="404941"/>
    <lineage>
        <taxon>Bacteria</taxon>
        <taxon>Bacillati</taxon>
        <taxon>Actinomycetota</taxon>
        <taxon>Actinomycetes</taxon>
        <taxon>Mycobacteriales</taxon>
        <taxon>Mycobacteriaceae</taxon>
        <taxon>Mycobacteroides</taxon>
    </lineage>
</organism>
<gene>
    <name evidence="2" type="ORF">DE4585_00894</name>
</gene>
<comment type="caution">
    <text evidence="2">The sequence shown here is derived from an EMBL/GenBank/DDBJ whole genome shotgun (WGS) entry which is preliminary data.</text>
</comment>
<feature type="transmembrane region" description="Helical" evidence="1">
    <location>
        <begin position="31"/>
        <end position="64"/>
    </location>
</feature>
<evidence type="ECO:0000313" key="2">
    <source>
        <dbReference type="EMBL" id="TDZ85575.1"/>
    </source>
</evidence>
<protein>
    <submittedName>
        <fullName evidence="2">Uncharacterized protein</fullName>
    </submittedName>
</protein>
<keyword evidence="1" id="KW-0812">Transmembrane</keyword>
<dbReference type="Proteomes" id="UP000295117">
    <property type="component" value="Unassembled WGS sequence"/>
</dbReference>
<dbReference type="AlphaFoldDB" id="A0A4R8S400"/>
<dbReference type="EMBL" id="PECH01000004">
    <property type="protein sequence ID" value="TDZ85575.1"/>
    <property type="molecule type" value="Genomic_DNA"/>
</dbReference>
<reference evidence="2 3" key="1">
    <citation type="journal article" date="2019" name="Sci. Rep.">
        <title>Extended insight into the Mycobacterium chelonae-abscessus complex through whole genome sequencing of Mycobacterium salmoniphilum outbreak and Mycobacterium salmoniphilum-like strains.</title>
        <authorList>
            <person name="Behra P.R.K."/>
            <person name="Das S."/>
            <person name="Pettersson B.M.F."/>
            <person name="Shirreff L."/>
            <person name="DuCote T."/>
            <person name="Jacobsson K.G."/>
            <person name="Ennis D.G."/>
            <person name="Kirsebom L.A."/>
        </authorList>
    </citation>
    <scope>NUCLEOTIDE SEQUENCE [LARGE SCALE GENOMIC DNA]</scope>
    <source>
        <strain evidence="2 3">DE 4585</strain>
    </source>
</reference>
<keyword evidence="1" id="KW-0472">Membrane</keyword>
<name>A0A4R8S400_9MYCO</name>
<evidence type="ECO:0000313" key="3">
    <source>
        <dbReference type="Proteomes" id="UP000295117"/>
    </source>
</evidence>
<accession>A0A4R8S400</accession>
<proteinExistence type="predicted"/>
<sequence>MTTFERAAHGVRSVDVSGVAWPPYKPLALGVGAAVFVATLLLVASMSTAVLSASAVASMVWLAGSLIH</sequence>
<evidence type="ECO:0000256" key="1">
    <source>
        <dbReference type="SAM" id="Phobius"/>
    </source>
</evidence>
<keyword evidence="1" id="KW-1133">Transmembrane helix</keyword>
<dbReference type="RefSeq" id="WP_134069976.1">
    <property type="nucleotide sequence ID" value="NZ_PECH01000004.1"/>
</dbReference>